<dbReference type="EMBL" id="JYDT01004184">
    <property type="protein sequence ID" value="KRY61833.1"/>
    <property type="molecule type" value="Genomic_DNA"/>
</dbReference>
<accession>A0A0V1DJN4</accession>
<dbReference type="AlphaFoldDB" id="A0A0V1DJN4"/>
<name>A0A0V1DJN4_TRIPS</name>
<feature type="non-terminal residue" evidence="2">
    <location>
        <position position="1"/>
    </location>
</feature>
<reference evidence="2 3" key="1">
    <citation type="submission" date="2015-01" db="EMBL/GenBank/DDBJ databases">
        <title>Evolution of Trichinella species and genotypes.</title>
        <authorList>
            <person name="Korhonen P.K."/>
            <person name="Edoardo P."/>
            <person name="Giuseppe L.R."/>
            <person name="Gasser R.B."/>
        </authorList>
    </citation>
    <scope>NUCLEOTIDE SEQUENCE [LARGE SCALE GENOMIC DNA]</scope>
    <source>
        <strain evidence="2">ISS470</strain>
    </source>
</reference>
<protein>
    <submittedName>
        <fullName evidence="2">Uncharacterized protein</fullName>
    </submittedName>
</protein>
<proteinExistence type="predicted"/>
<gene>
    <name evidence="2" type="ORF">T4D_1248</name>
    <name evidence="1" type="ORF">T4D_6103</name>
</gene>
<sequence>LSTCCLHVVAHRHHMNTSQLWSRSLRCRHPIPYICRSNFF</sequence>
<comment type="caution">
    <text evidence="2">The sequence shown here is derived from an EMBL/GenBank/DDBJ whole genome shotgun (WGS) entry which is preliminary data.</text>
</comment>
<dbReference type="Proteomes" id="UP000054995">
    <property type="component" value="Unassembled WGS sequence"/>
</dbReference>
<evidence type="ECO:0000313" key="2">
    <source>
        <dbReference type="EMBL" id="KRY61833.1"/>
    </source>
</evidence>
<evidence type="ECO:0000313" key="3">
    <source>
        <dbReference type="Proteomes" id="UP000054995"/>
    </source>
</evidence>
<feature type="non-terminal residue" evidence="2">
    <location>
        <position position="40"/>
    </location>
</feature>
<dbReference type="EMBL" id="JYDT01004778">
    <property type="protein sequence ID" value="KRY54326.1"/>
    <property type="molecule type" value="Genomic_DNA"/>
</dbReference>
<evidence type="ECO:0000313" key="1">
    <source>
        <dbReference type="EMBL" id="KRY54326.1"/>
    </source>
</evidence>
<organism evidence="2 3">
    <name type="scientific">Trichinella pseudospiralis</name>
    <name type="common">Parasitic roundworm</name>
    <dbReference type="NCBI Taxonomy" id="6337"/>
    <lineage>
        <taxon>Eukaryota</taxon>
        <taxon>Metazoa</taxon>
        <taxon>Ecdysozoa</taxon>
        <taxon>Nematoda</taxon>
        <taxon>Enoplea</taxon>
        <taxon>Dorylaimia</taxon>
        <taxon>Trichinellida</taxon>
        <taxon>Trichinellidae</taxon>
        <taxon>Trichinella</taxon>
    </lineage>
</organism>
<keyword evidence="3" id="KW-1185">Reference proteome</keyword>